<dbReference type="InterPro" id="IPR036637">
    <property type="entry name" value="Phosphohistidine_dom_sf"/>
</dbReference>
<dbReference type="NCBIfam" id="NF004508">
    <property type="entry name" value="PRK05849.1"/>
    <property type="match status" value="1"/>
</dbReference>
<dbReference type="AlphaFoldDB" id="G2KLW3"/>
<organism evidence="3 4">
    <name type="scientific">Micavibrio aeruginosavorus (strain ARL-13)</name>
    <dbReference type="NCBI Taxonomy" id="856793"/>
    <lineage>
        <taxon>Bacteria</taxon>
        <taxon>Pseudomonadati</taxon>
        <taxon>Bdellovibrionota</taxon>
        <taxon>Bdellovibrionia</taxon>
        <taxon>Bdellovibrionales</taxon>
        <taxon>Pseudobdellovibrionaceae</taxon>
        <taxon>Micavibrio</taxon>
    </lineage>
</organism>
<dbReference type="InterPro" id="IPR013815">
    <property type="entry name" value="ATP_grasp_subdomain_1"/>
</dbReference>
<evidence type="ECO:0000313" key="4">
    <source>
        <dbReference type="Proteomes" id="UP000009286"/>
    </source>
</evidence>
<dbReference type="STRING" id="856793.MICA_1012"/>
<dbReference type="GO" id="GO:0005524">
    <property type="term" value="F:ATP binding"/>
    <property type="evidence" value="ECO:0007669"/>
    <property type="project" value="InterPro"/>
</dbReference>
<dbReference type="SUPFAM" id="SSF56059">
    <property type="entry name" value="Glutathione synthetase ATP-binding domain-like"/>
    <property type="match status" value="1"/>
</dbReference>
<gene>
    <name evidence="3" type="ordered locus">MICA_1012</name>
</gene>
<sequence>MKHSYATPVLSTKSKTLESLSGRIATARILPLHYFTVEDWRSGKAAVLKSIRGILGDVPYIVRSSAVNEDSATQSMAGQFESILNVFNDSELDEAVEKVISSYGSDVNLQDEILVQPMLDDVRFSGVAFSHDPSTGAKYKVINFSIGSDTEAVTAGASETGCYVASDQADNIVPYLRPIVSVLDELSGIFSDRPLDVEFAVCGDDSTVYVLQVRPLIMKVDLYNSLEHKELLARIAKKVRSAQQPHPYLHGHSTVFGVMPDWNPAEIIGIRPRPLALTLYKNLVTDSIWAYQRHNYGYRNLRSFPLLVHFAGQPYIDVRLSFNSFIPADIDGYLADQLVDYYINRLIQAPTLHDKVEFEIVFSCYTLDLPERLKVLDAAGFSDKERGMIAESLRSLTNKIIDKDEGLWRVDAQKIEELVVRREKILSSNLDHVSKIYWLLEDCKRYGTLPFAGLARAGFVAVQMLRSLVSVGVFSEDDYNCFMNGLNTVSSQFSRDLSTLDKTSFLSRYGHLRPGTYDILSKRYDESPDEYLGGTVHTGHANSNRKTFSLTLDQMKRVTDLLKEHGLSCDVMSLFDFIKSGVELREYSKFIFTRSLSDAILLFQSWGKQFGFSEDDLSYADIGCVQDLYASADDPREVLARSIQKGRDDYAKTCRLWLPPLITKPDDVFSFFMSESEPNFITQSSVMGAVVGADDISKLSGAIVFISSADPGYDWLFSYPIAGLVTAYGGVNSHMAIRANEMGIPAVIGAGEVLFKRWGAANKIHIDCAGKSVKVIS</sequence>
<dbReference type="Gene3D" id="3.30.470.20">
    <property type="entry name" value="ATP-grasp fold, B domain"/>
    <property type="match status" value="1"/>
</dbReference>
<dbReference type="InterPro" id="IPR002192">
    <property type="entry name" value="PPDK_AMP/ATP-bd"/>
</dbReference>
<dbReference type="EMBL" id="CP002382">
    <property type="protein sequence ID" value="AEP09342.1"/>
    <property type="molecule type" value="Genomic_DNA"/>
</dbReference>
<keyword evidence="3" id="KW-0808">Transferase</keyword>
<dbReference type="PANTHER" id="PTHR43615">
    <property type="entry name" value="PHOSPHOENOLPYRUVATE SYNTHASE-RELATED"/>
    <property type="match status" value="1"/>
</dbReference>
<dbReference type="PANTHER" id="PTHR43615:SF1">
    <property type="entry name" value="PPDK_N DOMAIN-CONTAINING PROTEIN"/>
    <property type="match status" value="1"/>
</dbReference>
<dbReference type="RefSeq" id="WP_014102565.1">
    <property type="nucleotide sequence ID" value="NC_016026.1"/>
</dbReference>
<dbReference type="InterPro" id="IPR008279">
    <property type="entry name" value="PEP-util_enz_mobile_dom"/>
</dbReference>
<dbReference type="Gene3D" id="3.50.30.10">
    <property type="entry name" value="Phosphohistidine domain"/>
    <property type="match status" value="1"/>
</dbReference>
<evidence type="ECO:0000259" key="1">
    <source>
        <dbReference type="Pfam" id="PF00391"/>
    </source>
</evidence>
<evidence type="ECO:0000259" key="2">
    <source>
        <dbReference type="Pfam" id="PF01326"/>
    </source>
</evidence>
<dbReference type="KEGG" id="mai:MICA_1012"/>
<name>G2KLW3_MICAA</name>
<dbReference type="Gene3D" id="3.30.1490.20">
    <property type="entry name" value="ATP-grasp fold, A domain"/>
    <property type="match status" value="1"/>
</dbReference>
<proteinExistence type="predicted"/>
<evidence type="ECO:0000313" key="3">
    <source>
        <dbReference type="EMBL" id="AEP09342.1"/>
    </source>
</evidence>
<dbReference type="eggNOG" id="COG1080">
    <property type="taxonomic scope" value="Bacteria"/>
</dbReference>
<dbReference type="Pfam" id="PF01326">
    <property type="entry name" value="PPDK_N"/>
    <property type="match status" value="1"/>
</dbReference>
<keyword evidence="3" id="KW-0670">Pyruvate</keyword>
<feature type="domain" description="PEP-utilising enzyme mobile" evidence="1">
    <location>
        <begin position="701"/>
        <end position="768"/>
    </location>
</feature>
<dbReference type="Proteomes" id="UP000009286">
    <property type="component" value="Chromosome"/>
</dbReference>
<feature type="domain" description="Pyruvate phosphate dikinase AMP/ATP-binding" evidence="2">
    <location>
        <begin position="57"/>
        <end position="168"/>
    </location>
</feature>
<reference evidence="3 4" key="1">
    <citation type="journal article" date="2011" name="BMC Genomics">
        <title>Genomic insights into an obligate epibiotic bacterial predator: Micavibrio aeruginosavorus ARL-13.</title>
        <authorList>
            <person name="Wang Z."/>
            <person name="Kadouri D."/>
            <person name="Wu M."/>
        </authorList>
    </citation>
    <scope>NUCLEOTIDE SEQUENCE [LARGE SCALE GENOMIC DNA]</scope>
    <source>
        <strain evidence="3 4">ARL-13</strain>
    </source>
</reference>
<keyword evidence="4" id="KW-1185">Reference proteome</keyword>
<dbReference type="GO" id="GO:0016301">
    <property type="term" value="F:kinase activity"/>
    <property type="evidence" value="ECO:0007669"/>
    <property type="project" value="UniProtKB-KW"/>
</dbReference>
<dbReference type="eggNOG" id="COG0574">
    <property type="taxonomic scope" value="Bacteria"/>
</dbReference>
<dbReference type="Pfam" id="PF00391">
    <property type="entry name" value="PEP-utilizers"/>
    <property type="match status" value="1"/>
</dbReference>
<dbReference type="HOGENOM" id="CLU_011659_0_0_5"/>
<protein>
    <submittedName>
        <fullName evidence="3">Pyruvate phosphate dikinase, PEP/pyruvate binding domain protein</fullName>
    </submittedName>
</protein>
<keyword evidence="3" id="KW-0418">Kinase</keyword>
<dbReference type="InterPro" id="IPR051549">
    <property type="entry name" value="PEP_Utilizing_Enz"/>
</dbReference>
<dbReference type="SUPFAM" id="SSF52009">
    <property type="entry name" value="Phosphohistidine domain"/>
    <property type="match status" value="1"/>
</dbReference>
<dbReference type="OrthoDB" id="3590125at2"/>
<accession>G2KLW3</accession>